<feature type="domain" description="Reverse transcriptase" evidence="1">
    <location>
        <begin position="61"/>
        <end position="250"/>
    </location>
</feature>
<organism evidence="2 3">
    <name type="scientific">Solanum bulbocastanum</name>
    <name type="common">Wild potato</name>
    <dbReference type="NCBI Taxonomy" id="147425"/>
    <lineage>
        <taxon>Eukaryota</taxon>
        <taxon>Viridiplantae</taxon>
        <taxon>Streptophyta</taxon>
        <taxon>Embryophyta</taxon>
        <taxon>Tracheophyta</taxon>
        <taxon>Spermatophyta</taxon>
        <taxon>Magnoliopsida</taxon>
        <taxon>eudicotyledons</taxon>
        <taxon>Gunneridae</taxon>
        <taxon>Pentapetalae</taxon>
        <taxon>asterids</taxon>
        <taxon>lamiids</taxon>
        <taxon>Solanales</taxon>
        <taxon>Solanaceae</taxon>
        <taxon>Solanoideae</taxon>
        <taxon>Solaneae</taxon>
        <taxon>Solanum</taxon>
    </lineage>
</organism>
<dbReference type="SUPFAM" id="SSF56672">
    <property type="entry name" value="DNA/RNA polymerases"/>
    <property type="match status" value="1"/>
</dbReference>
<dbReference type="EMBL" id="JBANQN010000003">
    <property type="protein sequence ID" value="KAK6794310.1"/>
    <property type="molecule type" value="Genomic_DNA"/>
</dbReference>
<evidence type="ECO:0000313" key="3">
    <source>
        <dbReference type="Proteomes" id="UP001371456"/>
    </source>
</evidence>
<dbReference type="Gene3D" id="3.10.10.10">
    <property type="entry name" value="HIV Type 1 Reverse Transcriptase, subunit A, domain 1"/>
    <property type="match status" value="1"/>
</dbReference>
<protein>
    <recommendedName>
        <fullName evidence="1">Reverse transcriptase domain-containing protein</fullName>
    </recommendedName>
</protein>
<evidence type="ECO:0000313" key="2">
    <source>
        <dbReference type="EMBL" id="KAK6794310.1"/>
    </source>
</evidence>
<dbReference type="PROSITE" id="PS50878">
    <property type="entry name" value="RT_POL"/>
    <property type="match status" value="1"/>
</dbReference>
<dbReference type="InterPro" id="IPR043502">
    <property type="entry name" value="DNA/RNA_pol_sf"/>
</dbReference>
<dbReference type="AlphaFoldDB" id="A0AAN8TVH5"/>
<proteinExistence type="predicted"/>
<dbReference type="CDD" id="cd01647">
    <property type="entry name" value="RT_LTR"/>
    <property type="match status" value="1"/>
</dbReference>
<dbReference type="PANTHER" id="PTHR33064:SF37">
    <property type="entry name" value="RIBONUCLEASE H"/>
    <property type="match status" value="1"/>
</dbReference>
<accession>A0AAN8TVH5</accession>
<dbReference type="Proteomes" id="UP001371456">
    <property type="component" value="Unassembled WGS sequence"/>
</dbReference>
<dbReference type="PANTHER" id="PTHR33064">
    <property type="entry name" value="POL PROTEIN"/>
    <property type="match status" value="1"/>
</dbReference>
<dbReference type="InterPro" id="IPR000477">
    <property type="entry name" value="RT_dom"/>
</dbReference>
<dbReference type="Gene3D" id="3.30.70.270">
    <property type="match status" value="1"/>
</dbReference>
<sequence length="257" mass="30450">MKVVIQILDKLEIIGERPLRHWDANNISCRLNIINPEYMIKTASIESTNEDLKEFEDQIKELLRLGVIRRSTSIHRLVAFMVRNHSEIVRGKARVVINYKRLNDNTRMDRYKLLDKIELINRIQGRKFFSKFDCKSEYWQVKMHEDSIEWTVFTCPEGHFKWLVMPFGLKTFGLKTALPIFQRKMNNIFRNYKKKILVYVDDILVISNNTKEHLENLQTVFKLFVDNGIITSKNKIDLCKSLINFLEVEIGDGRIKL</sequence>
<dbReference type="Pfam" id="PF00078">
    <property type="entry name" value="RVT_1"/>
    <property type="match status" value="1"/>
</dbReference>
<comment type="caution">
    <text evidence="2">The sequence shown here is derived from an EMBL/GenBank/DDBJ whole genome shotgun (WGS) entry which is preliminary data.</text>
</comment>
<name>A0AAN8TVH5_SOLBU</name>
<evidence type="ECO:0000259" key="1">
    <source>
        <dbReference type="PROSITE" id="PS50878"/>
    </source>
</evidence>
<reference evidence="2 3" key="1">
    <citation type="submission" date="2024-02" db="EMBL/GenBank/DDBJ databases">
        <title>de novo genome assembly of Solanum bulbocastanum strain 11H21.</title>
        <authorList>
            <person name="Hosaka A.J."/>
        </authorList>
    </citation>
    <scope>NUCLEOTIDE SEQUENCE [LARGE SCALE GENOMIC DNA]</scope>
    <source>
        <tissue evidence="2">Young leaves</tissue>
    </source>
</reference>
<gene>
    <name evidence="2" type="ORF">RDI58_007763</name>
</gene>
<dbReference type="InterPro" id="IPR051320">
    <property type="entry name" value="Viral_Replic_Matur_Polypro"/>
</dbReference>
<keyword evidence="3" id="KW-1185">Reference proteome</keyword>
<dbReference type="InterPro" id="IPR043128">
    <property type="entry name" value="Rev_trsase/Diguanyl_cyclase"/>
</dbReference>